<accession>A0A4S8MP69</accession>
<feature type="non-terminal residue" evidence="2">
    <location>
        <position position="1"/>
    </location>
</feature>
<dbReference type="InterPro" id="IPR041320">
    <property type="entry name" value="CxC1"/>
</dbReference>
<reference evidence="2 3" key="1">
    <citation type="journal article" date="2019" name="Nat. Ecol. Evol.">
        <title>Megaphylogeny resolves global patterns of mushroom evolution.</title>
        <authorList>
            <person name="Varga T."/>
            <person name="Krizsan K."/>
            <person name="Foldi C."/>
            <person name="Dima B."/>
            <person name="Sanchez-Garcia M."/>
            <person name="Sanchez-Ramirez S."/>
            <person name="Szollosi G.J."/>
            <person name="Szarkandi J.G."/>
            <person name="Papp V."/>
            <person name="Albert L."/>
            <person name="Andreopoulos W."/>
            <person name="Angelini C."/>
            <person name="Antonin V."/>
            <person name="Barry K.W."/>
            <person name="Bougher N.L."/>
            <person name="Buchanan P."/>
            <person name="Buyck B."/>
            <person name="Bense V."/>
            <person name="Catcheside P."/>
            <person name="Chovatia M."/>
            <person name="Cooper J."/>
            <person name="Damon W."/>
            <person name="Desjardin D."/>
            <person name="Finy P."/>
            <person name="Geml J."/>
            <person name="Haridas S."/>
            <person name="Hughes K."/>
            <person name="Justo A."/>
            <person name="Karasinski D."/>
            <person name="Kautmanova I."/>
            <person name="Kiss B."/>
            <person name="Kocsube S."/>
            <person name="Kotiranta H."/>
            <person name="LaButti K.M."/>
            <person name="Lechner B.E."/>
            <person name="Liimatainen K."/>
            <person name="Lipzen A."/>
            <person name="Lukacs Z."/>
            <person name="Mihaltcheva S."/>
            <person name="Morgado L.N."/>
            <person name="Niskanen T."/>
            <person name="Noordeloos M.E."/>
            <person name="Ohm R.A."/>
            <person name="Ortiz-Santana B."/>
            <person name="Ovrebo C."/>
            <person name="Racz N."/>
            <person name="Riley R."/>
            <person name="Savchenko A."/>
            <person name="Shiryaev A."/>
            <person name="Soop K."/>
            <person name="Spirin V."/>
            <person name="Szebenyi C."/>
            <person name="Tomsovsky M."/>
            <person name="Tulloss R.E."/>
            <person name="Uehling J."/>
            <person name="Grigoriev I.V."/>
            <person name="Vagvolgyi C."/>
            <person name="Papp T."/>
            <person name="Martin F.M."/>
            <person name="Miettinen O."/>
            <person name="Hibbett D.S."/>
            <person name="Nagy L.G."/>
        </authorList>
    </citation>
    <scope>NUCLEOTIDE SEQUENCE [LARGE SCALE GENOMIC DNA]</scope>
    <source>
        <strain evidence="2 3">CBS 962.96</strain>
    </source>
</reference>
<proteinExistence type="predicted"/>
<sequence length="145" mass="17155">TALLPTLVRPYMELLSRTDNLRHNVPLRFQTESCDRCQRCREITVDIVRFNKYESIRFWVCECQPAVIQLISSGLFPCAPKYPSLAVDIRMLDFVTRLFCRISPNHTAWCNTVHDYLHHQGYRLKGQDPLHRRFGNTLQWFNSLQ</sequence>
<keyword evidence="3" id="KW-1185">Reference proteome</keyword>
<evidence type="ECO:0000313" key="3">
    <source>
        <dbReference type="Proteomes" id="UP000297245"/>
    </source>
</evidence>
<dbReference type="OrthoDB" id="3200967at2759"/>
<dbReference type="Pfam" id="PF18802">
    <property type="entry name" value="CxC1"/>
    <property type="match status" value="1"/>
</dbReference>
<organism evidence="2 3">
    <name type="scientific">Dendrothele bispora (strain CBS 962.96)</name>
    <dbReference type="NCBI Taxonomy" id="1314807"/>
    <lineage>
        <taxon>Eukaryota</taxon>
        <taxon>Fungi</taxon>
        <taxon>Dikarya</taxon>
        <taxon>Basidiomycota</taxon>
        <taxon>Agaricomycotina</taxon>
        <taxon>Agaricomycetes</taxon>
        <taxon>Agaricomycetidae</taxon>
        <taxon>Agaricales</taxon>
        <taxon>Agaricales incertae sedis</taxon>
        <taxon>Dendrothele</taxon>
    </lineage>
</organism>
<evidence type="ECO:0000259" key="1">
    <source>
        <dbReference type="Pfam" id="PF18802"/>
    </source>
</evidence>
<dbReference type="EMBL" id="ML179060">
    <property type="protein sequence ID" value="THV04084.1"/>
    <property type="molecule type" value="Genomic_DNA"/>
</dbReference>
<dbReference type="AlphaFoldDB" id="A0A4S8MP69"/>
<feature type="domain" description="CxC1-like cysteine cluster associated with KDZ transposases" evidence="1">
    <location>
        <begin position="29"/>
        <end position="119"/>
    </location>
</feature>
<protein>
    <recommendedName>
        <fullName evidence="1">CxC1-like cysteine cluster associated with KDZ transposases domain-containing protein</fullName>
    </recommendedName>
</protein>
<feature type="non-terminal residue" evidence="2">
    <location>
        <position position="145"/>
    </location>
</feature>
<dbReference type="Proteomes" id="UP000297245">
    <property type="component" value="Unassembled WGS sequence"/>
</dbReference>
<name>A0A4S8MP69_DENBC</name>
<gene>
    <name evidence="2" type="ORF">K435DRAFT_627991</name>
</gene>
<evidence type="ECO:0000313" key="2">
    <source>
        <dbReference type="EMBL" id="THV04084.1"/>
    </source>
</evidence>